<feature type="compositionally biased region" description="Low complexity" evidence="1">
    <location>
        <begin position="116"/>
        <end position="133"/>
    </location>
</feature>
<protein>
    <submittedName>
        <fullName evidence="2">Uncharacterized protein</fullName>
    </submittedName>
</protein>
<feature type="region of interest" description="Disordered" evidence="1">
    <location>
        <begin position="828"/>
        <end position="876"/>
    </location>
</feature>
<dbReference type="OrthoDB" id="10679041at2759"/>
<feature type="compositionally biased region" description="Polar residues" evidence="1">
    <location>
        <begin position="222"/>
        <end position="234"/>
    </location>
</feature>
<feature type="region of interest" description="Disordered" evidence="1">
    <location>
        <begin position="30"/>
        <end position="56"/>
    </location>
</feature>
<dbReference type="Proteomes" id="UP000094527">
    <property type="component" value="Unassembled WGS sequence"/>
</dbReference>
<feature type="region of interest" description="Disordered" evidence="1">
    <location>
        <begin position="342"/>
        <end position="376"/>
    </location>
</feature>
<dbReference type="EMBL" id="LJIJ01002315">
    <property type="protein sequence ID" value="ODM89864.1"/>
    <property type="molecule type" value="Genomic_DNA"/>
</dbReference>
<dbReference type="AlphaFoldDB" id="A0A1D2MAF7"/>
<comment type="caution">
    <text evidence="2">The sequence shown here is derived from an EMBL/GenBank/DDBJ whole genome shotgun (WGS) entry which is preliminary data.</text>
</comment>
<gene>
    <name evidence="2" type="ORF">Ocin01_16818</name>
</gene>
<keyword evidence="3" id="KW-1185">Reference proteome</keyword>
<feature type="compositionally biased region" description="Polar residues" evidence="1">
    <location>
        <begin position="865"/>
        <end position="876"/>
    </location>
</feature>
<name>A0A1D2MAF7_ORCCI</name>
<feature type="compositionally biased region" description="Basic and acidic residues" evidence="1">
    <location>
        <begin position="134"/>
        <end position="144"/>
    </location>
</feature>
<feature type="region of interest" description="Disordered" evidence="1">
    <location>
        <begin position="116"/>
        <end position="262"/>
    </location>
</feature>
<accession>A0A1D2MAF7</accession>
<evidence type="ECO:0000313" key="3">
    <source>
        <dbReference type="Proteomes" id="UP000094527"/>
    </source>
</evidence>
<feature type="compositionally biased region" description="Low complexity" evidence="1">
    <location>
        <begin position="354"/>
        <end position="363"/>
    </location>
</feature>
<evidence type="ECO:0000313" key="2">
    <source>
        <dbReference type="EMBL" id="ODM89864.1"/>
    </source>
</evidence>
<sequence>MILIVDPPLVKRESEFILSQDESFVNPERETYITSSSTSSSSVEDANQKTKKKEQPVAGVCSTFSCTTTSTTTDKKCAPSQPTSAAAAAVVETSASETTSAGMSFLRNNFPFFRNSTSRSRSQSVVSDVSRSSETGDSKREKDKSYRRKSHLNRAFTDEPVPDNNYSLDHTPKSSKAPSQDPSSMENSAVEESRTKPAVKLHPVIPPVLTGKSGSPGLKPLSRNSSNKNFESTPSPVPPNSVMGKTQAEQNRKSTPVVKKDSFSDAEGVCFIKKMLQKESDRDRAAAAAARQNPHSSTTGNGSSGGYNIKKSPSAGNQSYWSKFSSSQPAFLRKLFEKPKISESPLNLKTTQKNSSNENSQSGESHEKDSEKENAEPAMGFSVAQKASFFMKLEHEQRFSRWRKNSVDFSSGTNITEQQPTQLNGVVNGMGVATNNVRETRPRSRYLTQPVTPTEVKELAPLVNLSALKLEGQDRNLEFGSQPRIWGNSYTSLGNFIADSSEKMSNDIDEPSHIPKSSYKDCDDPHKFEPIILGSLKERVNKFDEIVTRKLEPMQCSAAPTPTVKSYSLTRSSRNNNHINDTNNHLGGGFPMYHSASAIINTPAKTTAKPTANFYKYAAAAYSSSSSSFSEAVSRNDSTKFLPAATNKAHCKESYQSAAAAVDGNKRRSSVSEVELSAKTANRSPLVSRSEKVRSLFISGGGSHYDAETLSEDGEVSSGGQEVAEIICRSYENSPVFRKKTWRTQKQAVQTNFSKEIWRRCGNYENWNNRSYTNPPQQPQHPVPQTFTATTNVIEITTAAPPTIAPVSESPPMTSNLLQILTVLSSSNDELSESKPKSKKQRQGHNKQVAPRSDSDSIPPVHPGHQNNSSTNTAMAPVPTSSEIFVSVPHPEDEAFQSFFCSVKSYTKVTHFPPGVMQNHLDTNGQLQQQRYETNSVNGGASHSAIGIDTPNEVLDISSVRRESDLLVMKKNVPTAKRKSSGKYKNPLRALAARMDFRQQGYTQINNNAVQCSSDVDVTT</sequence>
<feature type="compositionally biased region" description="Low complexity" evidence="1">
    <location>
        <begin position="286"/>
        <end position="301"/>
    </location>
</feature>
<evidence type="ECO:0000256" key="1">
    <source>
        <dbReference type="SAM" id="MobiDB-lite"/>
    </source>
</evidence>
<proteinExistence type="predicted"/>
<organism evidence="2 3">
    <name type="scientific">Orchesella cincta</name>
    <name type="common">Springtail</name>
    <name type="synonym">Podura cincta</name>
    <dbReference type="NCBI Taxonomy" id="48709"/>
    <lineage>
        <taxon>Eukaryota</taxon>
        <taxon>Metazoa</taxon>
        <taxon>Ecdysozoa</taxon>
        <taxon>Arthropoda</taxon>
        <taxon>Hexapoda</taxon>
        <taxon>Collembola</taxon>
        <taxon>Entomobryomorpha</taxon>
        <taxon>Entomobryoidea</taxon>
        <taxon>Orchesellidae</taxon>
        <taxon>Orchesellinae</taxon>
        <taxon>Orchesella</taxon>
    </lineage>
</organism>
<feature type="region of interest" description="Disordered" evidence="1">
    <location>
        <begin position="278"/>
        <end position="321"/>
    </location>
</feature>
<feature type="compositionally biased region" description="Polar residues" evidence="1">
    <location>
        <begin position="164"/>
        <end position="187"/>
    </location>
</feature>
<reference evidence="2 3" key="1">
    <citation type="journal article" date="2016" name="Genome Biol. Evol.">
        <title>Gene Family Evolution Reflects Adaptation to Soil Environmental Stressors in the Genome of the Collembolan Orchesella cincta.</title>
        <authorList>
            <person name="Faddeeva-Vakhrusheva A."/>
            <person name="Derks M.F."/>
            <person name="Anvar S.Y."/>
            <person name="Agamennone V."/>
            <person name="Suring W."/>
            <person name="Smit S."/>
            <person name="van Straalen N.M."/>
            <person name="Roelofs D."/>
        </authorList>
    </citation>
    <scope>NUCLEOTIDE SEQUENCE [LARGE SCALE GENOMIC DNA]</scope>
    <source>
        <tissue evidence="2">Mixed pool</tissue>
    </source>
</reference>
<feature type="compositionally biased region" description="Basic and acidic residues" evidence="1">
    <location>
        <begin position="364"/>
        <end position="375"/>
    </location>
</feature>
<feature type="compositionally biased region" description="Polar residues" evidence="1">
    <location>
        <begin position="344"/>
        <end position="353"/>
    </location>
</feature>